<dbReference type="PANTHER" id="PTHR35046:SF9">
    <property type="entry name" value="RNA-DIRECTED DNA POLYMERASE"/>
    <property type="match status" value="1"/>
</dbReference>
<keyword evidence="6" id="KW-0695">RNA-directed DNA polymerase</keyword>
<evidence type="ECO:0000256" key="3">
    <source>
        <dbReference type="ARBA" id="ARBA00022722"/>
    </source>
</evidence>
<dbReference type="Proteomes" id="UP000233551">
    <property type="component" value="Unassembled WGS sequence"/>
</dbReference>
<dbReference type="SUPFAM" id="SSF56672">
    <property type="entry name" value="DNA/RNA polymerases"/>
    <property type="match status" value="3"/>
</dbReference>
<evidence type="ECO:0000313" key="8">
    <source>
        <dbReference type="EMBL" id="PKI48946.1"/>
    </source>
</evidence>
<organism evidence="8 9">
    <name type="scientific">Punica granatum</name>
    <name type="common">Pomegranate</name>
    <dbReference type="NCBI Taxonomy" id="22663"/>
    <lineage>
        <taxon>Eukaryota</taxon>
        <taxon>Viridiplantae</taxon>
        <taxon>Streptophyta</taxon>
        <taxon>Embryophyta</taxon>
        <taxon>Tracheophyta</taxon>
        <taxon>Spermatophyta</taxon>
        <taxon>Magnoliopsida</taxon>
        <taxon>eudicotyledons</taxon>
        <taxon>Gunneridae</taxon>
        <taxon>Pentapetalae</taxon>
        <taxon>rosids</taxon>
        <taxon>malvids</taxon>
        <taxon>Myrtales</taxon>
        <taxon>Lythraceae</taxon>
        <taxon>Punica</taxon>
    </lineage>
</organism>
<feature type="domain" description="Reverse transcriptase RNase H-like" evidence="7">
    <location>
        <begin position="37"/>
        <end position="114"/>
    </location>
</feature>
<keyword evidence="4" id="KW-0255">Endonuclease</keyword>
<reference evidence="8 9" key="1">
    <citation type="submission" date="2017-11" db="EMBL/GenBank/DDBJ databases">
        <title>De-novo sequencing of pomegranate (Punica granatum L.) genome.</title>
        <authorList>
            <person name="Akparov Z."/>
            <person name="Amiraslanov A."/>
            <person name="Hajiyeva S."/>
            <person name="Abbasov M."/>
            <person name="Kaur K."/>
            <person name="Hamwieh A."/>
            <person name="Solovyev V."/>
            <person name="Salamov A."/>
            <person name="Braich B."/>
            <person name="Kosarev P."/>
            <person name="Mahmoud A."/>
            <person name="Hajiyev E."/>
            <person name="Babayeva S."/>
            <person name="Izzatullayeva V."/>
            <person name="Mammadov A."/>
            <person name="Mammadov A."/>
            <person name="Sharifova S."/>
            <person name="Ojaghi J."/>
            <person name="Eynullazada K."/>
            <person name="Bayramov B."/>
            <person name="Abdulazimova A."/>
            <person name="Shahmuradov I."/>
        </authorList>
    </citation>
    <scope>NUCLEOTIDE SEQUENCE [LARGE SCALE GENOMIC DNA]</scope>
    <source>
        <strain evidence="9">cv. AG2017</strain>
        <tissue evidence="8">Leaf</tissue>
    </source>
</reference>
<proteinExistence type="predicted"/>
<evidence type="ECO:0000256" key="1">
    <source>
        <dbReference type="ARBA" id="ARBA00022679"/>
    </source>
</evidence>
<dbReference type="GO" id="GO:0004519">
    <property type="term" value="F:endonuclease activity"/>
    <property type="evidence" value="ECO:0007669"/>
    <property type="project" value="UniProtKB-KW"/>
</dbReference>
<name>A0A2I0IZU3_PUNGR</name>
<dbReference type="InterPro" id="IPR043502">
    <property type="entry name" value="DNA/RNA_pol_sf"/>
</dbReference>
<dbReference type="Pfam" id="PF17917">
    <property type="entry name" value="RT_RNaseH"/>
    <property type="match status" value="2"/>
</dbReference>
<evidence type="ECO:0000256" key="2">
    <source>
        <dbReference type="ARBA" id="ARBA00022695"/>
    </source>
</evidence>
<keyword evidence="5" id="KW-0378">Hydrolase</keyword>
<dbReference type="CDD" id="cd09274">
    <property type="entry name" value="RNase_HI_RT_Ty3"/>
    <property type="match status" value="2"/>
</dbReference>
<dbReference type="InterPro" id="IPR043128">
    <property type="entry name" value="Rev_trsase/Diguanyl_cyclase"/>
</dbReference>
<keyword evidence="3" id="KW-0540">Nuclease</keyword>
<dbReference type="PANTHER" id="PTHR35046">
    <property type="entry name" value="ZINC KNUCKLE (CCHC-TYPE) FAMILY PROTEIN"/>
    <property type="match status" value="1"/>
</dbReference>
<evidence type="ECO:0000256" key="6">
    <source>
        <dbReference type="ARBA" id="ARBA00022918"/>
    </source>
</evidence>
<accession>A0A2I0IZU3</accession>
<keyword evidence="9" id="KW-1185">Reference proteome</keyword>
<dbReference type="EMBL" id="PGOL01002310">
    <property type="protein sequence ID" value="PKI48946.1"/>
    <property type="molecule type" value="Genomic_DNA"/>
</dbReference>
<sequence length="522" mass="60072">MDRVVCLGFVGSSKGIHADEDKVKAIKDWPTPKSITEENRPIAYFSEKLSGAALNYFTYDKELYALAGTLETWQHYLWSKEFVIHTNHESLKNLKGQNNLNRRHAKWVEFIEMFPYVIQHKQGKENEVADALSRRSLIRGRILLKSEGMMRIAGMIMRLMHRSFEVGFVKRLLMHKDFGDVFPEELPKGLPPVRGIEHQIDFVPGAVIPNRPAFRSNPEETKELQRQVDEILAKGHRVLQALRHEQLYANRKKCTFCMDRVVFLGFVVSSRGIQADEEKIECDASGIGIAVVLMEEKQPIAYFSEKLSVAALNYFTYDKELYTLAGALETWQHYLWSKEFVIHMNHESLKHLKGLNKLNRRHAMWVDFIEMFPYVIQHKQRKKNVVADALSRRYYTLNAKFIGFEHLKKLYMQDSDFGAIYSAYENIAFGLDSRTNPFEERGNDEDREHDNEANAYELRSWIHEEAANAQGLGGLHAPSGPITRARSKEIQQAMESLLMGFLGQEGSNSIGPAKGFIQLTCH</sequence>
<dbReference type="GO" id="GO:0003964">
    <property type="term" value="F:RNA-directed DNA polymerase activity"/>
    <property type="evidence" value="ECO:0007669"/>
    <property type="project" value="UniProtKB-KW"/>
</dbReference>
<evidence type="ECO:0000313" key="9">
    <source>
        <dbReference type="Proteomes" id="UP000233551"/>
    </source>
</evidence>
<evidence type="ECO:0000256" key="5">
    <source>
        <dbReference type="ARBA" id="ARBA00022801"/>
    </source>
</evidence>
<protein>
    <recommendedName>
        <fullName evidence="7">Reverse transcriptase RNase H-like domain-containing protein</fullName>
    </recommendedName>
</protein>
<dbReference type="GO" id="GO:0016787">
    <property type="term" value="F:hydrolase activity"/>
    <property type="evidence" value="ECO:0007669"/>
    <property type="project" value="UniProtKB-KW"/>
</dbReference>
<dbReference type="STRING" id="22663.A0A2I0IZU3"/>
<keyword evidence="1" id="KW-0808">Transferase</keyword>
<dbReference type="AlphaFoldDB" id="A0A2I0IZU3"/>
<evidence type="ECO:0000256" key="4">
    <source>
        <dbReference type="ARBA" id="ARBA00022759"/>
    </source>
</evidence>
<keyword evidence="2" id="KW-0548">Nucleotidyltransferase</keyword>
<gene>
    <name evidence="8" type="ORF">CRG98_030661</name>
</gene>
<comment type="caution">
    <text evidence="8">The sequence shown here is derived from an EMBL/GenBank/DDBJ whole genome shotgun (WGS) entry which is preliminary data.</text>
</comment>
<dbReference type="Gene3D" id="3.30.70.270">
    <property type="match status" value="1"/>
</dbReference>
<dbReference type="InterPro" id="IPR041373">
    <property type="entry name" value="RT_RNaseH"/>
</dbReference>
<evidence type="ECO:0000259" key="7">
    <source>
        <dbReference type="Pfam" id="PF17917"/>
    </source>
</evidence>
<feature type="domain" description="Reverse transcriptase RNase H-like" evidence="7">
    <location>
        <begin position="279"/>
        <end position="372"/>
    </location>
</feature>